<proteinExistence type="predicted"/>
<name>A0A3M7R564_BRAPC</name>
<gene>
    <name evidence="1" type="ORF">BpHYR1_049465</name>
</gene>
<reference evidence="1 2" key="1">
    <citation type="journal article" date="2018" name="Sci. Rep.">
        <title>Genomic signatures of local adaptation to the degree of environmental predictability in rotifers.</title>
        <authorList>
            <person name="Franch-Gras L."/>
            <person name="Hahn C."/>
            <person name="Garcia-Roger E.M."/>
            <person name="Carmona M.J."/>
            <person name="Serra M."/>
            <person name="Gomez A."/>
        </authorList>
    </citation>
    <scope>NUCLEOTIDE SEQUENCE [LARGE SCALE GENOMIC DNA]</scope>
    <source>
        <strain evidence="1">HYR1</strain>
    </source>
</reference>
<dbReference type="Proteomes" id="UP000276133">
    <property type="component" value="Unassembled WGS sequence"/>
</dbReference>
<keyword evidence="2" id="KW-1185">Reference proteome</keyword>
<dbReference type="AlphaFoldDB" id="A0A3M7R564"/>
<evidence type="ECO:0000313" key="2">
    <source>
        <dbReference type="Proteomes" id="UP000276133"/>
    </source>
</evidence>
<protein>
    <submittedName>
        <fullName evidence="1">Uncharacterized protein</fullName>
    </submittedName>
</protein>
<organism evidence="1 2">
    <name type="scientific">Brachionus plicatilis</name>
    <name type="common">Marine rotifer</name>
    <name type="synonym">Brachionus muelleri</name>
    <dbReference type="NCBI Taxonomy" id="10195"/>
    <lineage>
        <taxon>Eukaryota</taxon>
        <taxon>Metazoa</taxon>
        <taxon>Spiralia</taxon>
        <taxon>Gnathifera</taxon>
        <taxon>Rotifera</taxon>
        <taxon>Eurotatoria</taxon>
        <taxon>Monogononta</taxon>
        <taxon>Pseudotrocha</taxon>
        <taxon>Ploima</taxon>
        <taxon>Brachionidae</taxon>
        <taxon>Brachionus</taxon>
    </lineage>
</organism>
<sequence length="66" mass="7373">MTTQTKRNDRQINQAPFQTVMSGGFGFPSLPFIKPNQEKKISGGGFGFPSLPFISKNDLENQIKKK</sequence>
<evidence type="ECO:0000313" key="1">
    <source>
        <dbReference type="EMBL" id="RNA18696.1"/>
    </source>
</evidence>
<comment type="caution">
    <text evidence="1">The sequence shown here is derived from an EMBL/GenBank/DDBJ whole genome shotgun (WGS) entry which is preliminary data.</text>
</comment>
<accession>A0A3M7R564</accession>
<dbReference type="EMBL" id="REGN01004186">
    <property type="protein sequence ID" value="RNA18696.1"/>
    <property type="molecule type" value="Genomic_DNA"/>
</dbReference>